<dbReference type="Pfam" id="PF06803">
    <property type="entry name" value="DUF1232"/>
    <property type="match status" value="1"/>
</dbReference>
<feature type="domain" description="DUF1232" evidence="6">
    <location>
        <begin position="83"/>
        <end position="119"/>
    </location>
</feature>
<comment type="subcellular location">
    <subcellularLocation>
        <location evidence="1">Endomembrane system</location>
        <topology evidence="1">Multi-pass membrane protein</topology>
    </subcellularLocation>
</comment>
<evidence type="ECO:0000313" key="8">
    <source>
        <dbReference type="Proteomes" id="UP000294980"/>
    </source>
</evidence>
<dbReference type="AlphaFoldDB" id="A0A4R2KKX7"/>
<organism evidence="7 8">
    <name type="scientific">Chromatocurvus halotolerans</name>
    <dbReference type="NCBI Taxonomy" id="1132028"/>
    <lineage>
        <taxon>Bacteria</taxon>
        <taxon>Pseudomonadati</taxon>
        <taxon>Pseudomonadota</taxon>
        <taxon>Gammaproteobacteria</taxon>
        <taxon>Cellvibrionales</taxon>
        <taxon>Halieaceae</taxon>
        <taxon>Chromatocurvus</taxon>
    </lineage>
</organism>
<evidence type="ECO:0000259" key="6">
    <source>
        <dbReference type="Pfam" id="PF06803"/>
    </source>
</evidence>
<dbReference type="InterPro" id="IPR010652">
    <property type="entry name" value="DUF1232"/>
</dbReference>
<evidence type="ECO:0000256" key="2">
    <source>
        <dbReference type="ARBA" id="ARBA00022692"/>
    </source>
</evidence>
<keyword evidence="4" id="KW-0472">Membrane</keyword>
<evidence type="ECO:0000256" key="5">
    <source>
        <dbReference type="SAM" id="MobiDB-lite"/>
    </source>
</evidence>
<feature type="region of interest" description="Disordered" evidence="5">
    <location>
        <begin position="1"/>
        <end position="31"/>
    </location>
</feature>
<sequence length="162" mass="17797">MGKHAQQRHVVEDNQEFADMPREPRQAPLPVPVKAETAYSAAYSEERLRDKLSRHARTAGRDAVEKALLLYYALQREETPAWAKATIIGALGYFITPIDAILDISPGIGYVDDLGVLAFALATVSASVDDAVRQRAAARLRAWFGDAERPPQPEKAAENVAE</sequence>
<dbReference type="EMBL" id="SLWX01000016">
    <property type="protein sequence ID" value="TCO73222.1"/>
    <property type="molecule type" value="Genomic_DNA"/>
</dbReference>
<name>A0A4R2KKX7_9GAMM</name>
<keyword evidence="2" id="KW-0812">Transmembrane</keyword>
<keyword evidence="8" id="KW-1185">Reference proteome</keyword>
<dbReference type="Proteomes" id="UP000294980">
    <property type="component" value="Unassembled WGS sequence"/>
</dbReference>
<dbReference type="GO" id="GO:0012505">
    <property type="term" value="C:endomembrane system"/>
    <property type="evidence" value="ECO:0007669"/>
    <property type="project" value="UniProtKB-SubCell"/>
</dbReference>
<protein>
    <submittedName>
        <fullName evidence="7">Uncharacterized protein DUF1232</fullName>
    </submittedName>
</protein>
<gene>
    <name evidence="7" type="ORF">EV688_11658</name>
</gene>
<evidence type="ECO:0000313" key="7">
    <source>
        <dbReference type="EMBL" id="TCO73222.1"/>
    </source>
</evidence>
<comment type="caution">
    <text evidence="7">The sequence shown here is derived from an EMBL/GenBank/DDBJ whole genome shotgun (WGS) entry which is preliminary data.</text>
</comment>
<keyword evidence="3" id="KW-1133">Transmembrane helix</keyword>
<reference evidence="7 8" key="1">
    <citation type="submission" date="2019-03" db="EMBL/GenBank/DDBJ databases">
        <title>Genomic Encyclopedia of Type Strains, Phase IV (KMG-IV): sequencing the most valuable type-strain genomes for metagenomic binning, comparative biology and taxonomic classification.</title>
        <authorList>
            <person name="Goeker M."/>
        </authorList>
    </citation>
    <scope>NUCLEOTIDE SEQUENCE [LARGE SCALE GENOMIC DNA]</scope>
    <source>
        <strain evidence="7 8">DSM 23344</strain>
    </source>
</reference>
<evidence type="ECO:0000256" key="1">
    <source>
        <dbReference type="ARBA" id="ARBA00004127"/>
    </source>
</evidence>
<accession>A0A4R2KKX7</accession>
<evidence type="ECO:0000256" key="3">
    <source>
        <dbReference type="ARBA" id="ARBA00022989"/>
    </source>
</evidence>
<proteinExistence type="predicted"/>
<evidence type="ECO:0000256" key="4">
    <source>
        <dbReference type="ARBA" id="ARBA00023136"/>
    </source>
</evidence>